<evidence type="ECO:0000313" key="1">
    <source>
        <dbReference type="EMBL" id="CAH1102164.1"/>
    </source>
</evidence>
<evidence type="ECO:0000313" key="2">
    <source>
        <dbReference type="Proteomes" id="UP001153636"/>
    </source>
</evidence>
<gene>
    <name evidence="1" type="ORF">PSYICH_LOCUS3494</name>
</gene>
<protein>
    <submittedName>
        <fullName evidence="1">Uncharacterized protein</fullName>
    </submittedName>
</protein>
<keyword evidence="2" id="KW-1185">Reference proteome</keyword>
<organism evidence="1 2">
    <name type="scientific">Psylliodes chrysocephalus</name>
    <dbReference type="NCBI Taxonomy" id="3402493"/>
    <lineage>
        <taxon>Eukaryota</taxon>
        <taxon>Metazoa</taxon>
        <taxon>Ecdysozoa</taxon>
        <taxon>Arthropoda</taxon>
        <taxon>Hexapoda</taxon>
        <taxon>Insecta</taxon>
        <taxon>Pterygota</taxon>
        <taxon>Neoptera</taxon>
        <taxon>Endopterygota</taxon>
        <taxon>Coleoptera</taxon>
        <taxon>Polyphaga</taxon>
        <taxon>Cucujiformia</taxon>
        <taxon>Chrysomeloidea</taxon>
        <taxon>Chrysomelidae</taxon>
        <taxon>Galerucinae</taxon>
        <taxon>Alticini</taxon>
        <taxon>Psylliodes</taxon>
    </lineage>
</organism>
<proteinExistence type="predicted"/>
<dbReference type="EMBL" id="OV651824">
    <property type="protein sequence ID" value="CAH1102164.1"/>
    <property type="molecule type" value="Genomic_DNA"/>
</dbReference>
<accession>A0A9P0CH61</accession>
<reference evidence="1" key="1">
    <citation type="submission" date="2022-01" db="EMBL/GenBank/DDBJ databases">
        <authorList>
            <person name="King R."/>
        </authorList>
    </citation>
    <scope>NUCLEOTIDE SEQUENCE</scope>
</reference>
<sequence length="158" mass="18887">MTDQKGILCVMTAYKTEPTNNALSIITGVTPIHLLADRRVYLYNKRDVTHNSKKEKRREIFRKWCMEWDRDVETWQWTNKLINKCRECQYLEDYFLTQVLMGQECFRSLLKRMKIIESPKCIYSEAEDSVAHMLFKHNIFYIQNSHGTGNRRGRTLTI</sequence>
<dbReference type="Proteomes" id="UP001153636">
    <property type="component" value="Chromosome 12"/>
</dbReference>
<dbReference type="AlphaFoldDB" id="A0A9P0CH61"/>
<name>A0A9P0CH61_9CUCU</name>
<dbReference type="OrthoDB" id="6777517at2759"/>